<organism evidence="12 13">
    <name type="scientific">Acaulospora morrowiae</name>
    <dbReference type="NCBI Taxonomy" id="94023"/>
    <lineage>
        <taxon>Eukaryota</taxon>
        <taxon>Fungi</taxon>
        <taxon>Fungi incertae sedis</taxon>
        <taxon>Mucoromycota</taxon>
        <taxon>Glomeromycotina</taxon>
        <taxon>Glomeromycetes</taxon>
        <taxon>Diversisporales</taxon>
        <taxon>Acaulosporaceae</taxon>
        <taxon>Acaulospora</taxon>
    </lineage>
</organism>
<keyword evidence="9 11" id="KW-0472">Membrane</keyword>
<gene>
    <name evidence="12" type="ORF">AMORRO_LOCUS1880</name>
</gene>
<comment type="pathway">
    <text evidence="2">Glycolipid biosynthesis; glycosylphosphatidylinositol-anchor biosynthesis.</text>
</comment>
<keyword evidence="5" id="KW-0808">Transferase</keyword>
<reference evidence="12" key="1">
    <citation type="submission" date="2021-06" db="EMBL/GenBank/DDBJ databases">
        <authorList>
            <person name="Kallberg Y."/>
            <person name="Tangrot J."/>
            <person name="Rosling A."/>
        </authorList>
    </citation>
    <scope>NUCLEOTIDE SEQUENCE</scope>
    <source>
        <strain evidence="12">CL551</strain>
    </source>
</reference>
<evidence type="ECO:0000256" key="5">
    <source>
        <dbReference type="ARBA" id="ARBA00022679"/>
    </source>
</evidence>
<keyword evidence="7 11" id="KW-0256">Endoplasmic reticulum</keyword>
<evidence type="ECO:0000256" key="9">
    <source>
        <dbReference type="ARBA" id="ARBA00023136"/>
    </source>
</evidence>
<evidence type="ECO:0000256" key="3">
    <source>
        <dbReference type="ARBA" id="ARBA00022502"/>
    </source>
</evidence>
<comment type="caution">
    <text evidence="12">The sequence shown here is derived from an EMBL/GenBank/DDBJ whole genome shotgun (WGS) entry which is preliminary data.</text>
</comment>
<name>A0A9N8Z7W2_9GLOM</name>
<dbReference type="InterPro" id="IPR005599">
    <property type="entry name" value="GPI_mannosylTrfase"/>
</dbReference>
<dbReference type="GO" id="GO:0005789">
    <property type="term" value="C:endoplasmic reticulum membrane"/>
    <property type="evidence" value="ECO:0007669"/>
    <property type="project" value="UniProtKB-SubCell"/>
</dbReference>
<feature type="transmembrane region" description="Helical" evidence="11">
    <location>
        <begin position="12"/>
        <end position="30"/>
    </location>
</feature>
<keyword evidence="8 11" id="KW-1133">Transmembrane helix</keyword>
<dbReference type="AlphaFoldDB" id="A0A9N8Z7W2"/>
<dbReference type="Pfam" id="PF03901">
    <property type="entry name" value="Glyco_transf_22"/>
    <property type="match status" value="1"/>
</dbReference>
<evidence type="ECO:0000256" key="6">
    <source>
        <dbReference type="ARBA" id="ARBA00022692"/>
    </source>
</evidence>
<dbReference type="Proteomes" id="UP000789342">
    <property type="component" value="Unassembled WGS sequence"/>
</dbReference>
<evidence type="ECO:0000256" key="10">
    <source>
        <dbReference type="ARBA" id="ARBA00038466"/>
    </source>
</evidence>
<proteinExistence type="inferred from homology"/>
<accession>A0A9N8Z7W2</accession>
<evidence type="ECO:0000256" key="1">
    <source>
        <dbReference type="ARBA" id="ARBA00004477"/>
    </source>
</evidence>
<feature type="transmembrane region" description="Helical" evidence="11">
    <location>
        <begin position="248"/>
        <end position="270"/>
    </location>
</feature>
<keyword evidence="13" id="KW-1185">Reference proteome</keyword>
<evidence type="ECO:0000256" key="4">
    <source>
        <dbReference type="ARBA" id="ARBA00022676"/>
    </source>
</evidence>
<sequence>MSYDWNNLLPYFYFLLCVIRLWCSLLPGYIHPDEFFQSPEIMGEDVLGFEVYRPWEFEQSPQCRSIVIPALTIGLPFKILKTLNAWDPRFDFSDVISSRSIFLTERLSFFCLSFVIDYTAYTIANSYYPRNTFRSLLVFASSYVLLIFHTRSFSNAVESIILALCIVVYVKGSTPSVPHKRKQDDRSSVPERFCSTYAFILGSLAALGCFTRITFILYAFPLGLAFLHHVFIAERIQQKSWLEKLTELIPACLGLVFTTVVCVLIDSLYFGTLSITLGNELLTKEHLLALLINPMRFLEIGWKGELIFTPLNNFIYNIDTRNLTEHGLHPRYLHIVNFVLLFGPLVLLTMKDLNASYHCKRFMAKRKYKTEPRFLLPLLIPVIIVPSDKLQKLPKPFWVAWAIFNLIFVMIYGLLHQAGIIPTIQKLQFQAIGFRNCEEFDGCVQCDVGRRFIRPVRNSSETFVTNIIFYKTYMPPRHLFGYPKTWRSTNIQLNIYDLAGGSIQSLEKLISKQVAPKRNSVEAYKTRYITFQQRLSGNVTLRQYERTLLVTPSTTDLSLLFSDRSKSSWEQNNQNDSGDNNFELILTDQHWPHLNLDQLDNVFTNGMFLNVYALVRE</sequence>
<dbReference type="EC" id="2.4.1.-" evidence="11"/>
<comment type="similarity">
    <text evidence="10">Belongs to the glycosyltransferase 22 family. PIGZ subfamily.</text>
</comment>
<dbReference type="OrthoDB" id="10066429at2759"/>
<evidence type="ECO:0000256" key="7">
    <source>
        <dbReference type="ARBA" id="ARBA00022824"/>
    </source>
</evidence>
<evidence type="ECO:0000313" key="12">
    <source>
        <dbReference type="EMBL" id="CAG8471555.1"/>
    </source>
</evidence>
<feature type="transmembrane region" description="Helical" evidence="11">
    <location>
        <begin position="197"/>
        <end position="227"/>
    </location>
</feature>
<feature type="transmembrane region" description="Helical" evidence="11">
    <location>
        <begin position="374"/>
        <end position="391"/>
    </location>
</feature>
<evidence type="ECO:0000313" key="13">
    <source>
        <dbReference type="Proteomes" id="UP000789342"/>
    </source>
</evidence>
<feature type="transmembrane region" description="Helical" evidence="11">
    <location>
        <begin position="332"/>
        <end position="353"/>
    </location>
</feature>
<evidence type="ECO:0000256" key="11">
    <source>
        <dbReference type="RuleBase" id="RU363075"/>
    </source>
</evidence>
<dbReference type="GO" id="GO:0000026">
    <property type="term" value="F:alpha-1,2-mannosyltransferase activity"/>
    <property type="evidence" value="ECO:0007669"/>
    <property type="project" value="TreeGrafter"/>
</dbReference>
<evidence type="ECO:0000256" key="2">
    <source>
        <dbReference type="ARBA" id="ARBA00004687"/>
    </source>
</evidence>
<keyword evidence="6 11" id="KW-0812">Transmembrane</keyword>
<dbReference type="EMBL" id="CAJVPV010000730">
    <property type="protein sequence ID" value="CAG8471555.1"/>
    <property type="molecule type" value="Genomic_DNA"/>
</dbReference>
<feature type="transmembrane region" description="Helical" evidence="11">
    <location>
        <begin position="397"/>
        <end position="415"/>
    </location>
</feature>
<protein>
    <recommendedName>
        <fullName evidence="11">Mannosyltransferase</fullName>
        <ecNumber evidence="11">2.4.1.-</ecNumber>
    </recommendedName>
</protein>
<keyword evidence="3" id="KW-0337">GPI-anchor biosynthesis</keyword>
<keyword evidence="4 11" id="KW-0328">Glycosyltransferase</keyword>
<dbReference type="PANTHER" id="PTHR22760">
    <property type="entry name" value="GLYCOSYLTRANSFERASE"/>
    <property type="match status" value="1"/>
</dbReference>
<evidence type="ECO:0000256" key="8">
    <source>
        <dbReference type="ARBA" id="ARBA00022989"/>
    </source>
</evidence>
<comment type="subcellular location">
    <subcellularLocation>
        <location evidence="1 11">Endoplasmic reticulum membrane</location>
        <topology evidence="1 11">Multi-pass membrane protein</topology>
    </subcellularLocation>
</comment>
<dbReference type="PANTHER" id="PTHR22760:SF3">
    <property type="entry name" value="GPI MANNOSYLTRANSFERASE 4"/>
    <property type="match status" value="1"/>
</dbReference>
<dbReference type="GO" id="GO:0006506">
    <property type="term" value="P:GPI anchor biosynthetic process"/>
    <property type="evidence" value="ECO:0007669"/>
    <property type="project" value="UniProtKB-KW"/>
</dbReference>